<feature type="compositionally biased region" description="Basic and acidic residues" evidence="1">
    <location>
        <begin position="32"/>
        <end position="48"/>
    </location>
</feature>
<dbReference type="EMBL" id="CP113797">
    <property type="protein sequence ID" value="WAL62709.1"/>
    <property type="molecule type" value="Genomic_DNA"/>
</dbReference>
<feature type="region of interest" description="Disordered" evidence="1">
    <location>
        <begin position="1"/>
        <end position="48"/>
    </location>
</feature>
<proteinExistence type="predicted"/>
<protein>
    <submittedName>
        <fullName evidence="2">Uncharacterized protein</fullName>
    </submittedName>
</protein>
<name>A0A9E8ZFZ3_9CYAN</name>
<dbReference type="KEGG" id="tsin:OXH18_12165"/>
<evidence type="ECO:0000256" key="1">
    <source>
        <dbReference type="SAM" id="MobiDB-lite"/>
    </source>
</evidence>
<gene>
    <name evidence="2" type="ORF">OXH18_12165</name>
</gene>
<organism evidence="2 3">
    <name type="scientific">Thermocoleostomius sinensis A174</name>
    <dbReference type="NCBI Taxonomy" id="2016057"/>
    <lineage>
        <taxon>Bacteria</taxon>
        <taxon>Bacillati</taxon>
        <taxon>Cyanobacteriota</taxon>
        <taxon>Cyanophyceae</taxon>
        <taxon>Oculatellales</taxon>
        <taxon>Oculatellaceae</taxon>
        <taxon>Thermocoleostomius</taxon>
    </lineage>
</organism>
<evidence type="ECO:0000313" key="3">
    <source>
        <dbReference type="Proteomes" id="UP001163152"/>
    </source>
</evidence>
<sequence length="48" mass="5514">MATMDDRKKRIMEHLARSTGDFIKPSSSSAAKQERKQQILDHVRRTTG</sequence>
<accession>A0A9E8ZFZ3</accession>
<evidence type="ECO:0000313" key="2">
    <source>
        <dbReference type="EMBL" id="WAL62709.1"/>
    </source>
</evidence>
<dbReference type="AlphaFoldDB" id="A0A9E8ZFZ3"/>
<reference evidence="2" key="1">
    <citation type="submission" date="2022-12" db="EMBL/GenBank/DDBJ databases">
        <title>Polyphasic identification of a Novel Hot-Spring Cyanobacterium Ocullathermofonsia sinensis gen nov. sp. nov. and Genomic Insights on its Adaptations to the Thermal Habitat.</title>
        <authorList>
            <person name="Daroch M."/>
            <person name="Tang J."/>
            <person name="Jiang Y."/>
        </authorList>
    </citation>
    <scope>NUCLEOTIDE SEQUENCE</scope>
    <source>
        <strain evidence="2">PKUAC-SCTA174</strain>
    </source>
</reference>
<dbReference type="Proteomes" id="UP001163152">
    <property type="component" value="Chromosome"/>
</dbReference>
<feature type="compositionally biased region" description="Basic and acidic residues" evidence="1">
    <location>
        <begin position="1"/>
        <end position="16"/>
    </location>
</feature>
<keyword evidence="3" id="KW-1185">Reference proteome</keyword>
<dbReference type="RefSeq" id="WP_268613046.1">
    <property type="nucleotide sequence ID" value="NZ_CP113797.1"/>
</dbReference>